<dbReference type="RefSeq" id="WP_086632097.1">
    <property type="nucleotide sequence ID" value="NZ_JOPB01000005.1"/>
</dbReference>
<dbReference type="Pfam" id="PF00582">
    <property type="entry name" value="Usp"/>
    <property type="match status" value="1"/>
</dbReference>
<dbReference type="PANTHER" id="PTHR46268:SF6">
    <property type="entry name" value="UNIVERSAL STRESS PROTEIN UP12"/>
    <property type="match status" value="1"/>
</dbReference>
<name>A0A251ZVD2_9PROT</name>
<dbReference type="InterPro" id="IPR006016">
    <property type="entry name" value="UspA"/>
</dbReference>
<accession>A0A251ZVD2</accession>
<evidence type="ECO:0000256" key="1">
    <source>
        <dbReference type="ARBA" id="ARBA00008791"/>
    </source>
</evidence>
<dbReference type="AlphaFoldDB" id="A0A251ZVD2"/>
<evidence type="ECO:0000259" key="2">
    <source>
        <dbReference type="Pfam" id="PF00582"/>
    </source>
</evidence>
<evidence type="ECO:0000313" key="3">
    <source>
        <dbReference type="EMBL" id="OUI78630.1"/>
    </source>
</evidence>
<comment type="similarity">
    <text evidence="1">Belongs to the universal stress protein A family.</text>
</comment>
<organism evidence="3 4">
    <name type="scientific">Commensalibacter intestini</name>
    <dbReference type="NCBI Taxonomy" id="479936"/>
    <lineage>
        <taxon>Bacteria</taxon>
        <taxon>Pseudomonadati</taxon>
        <taxon>Pseudomonadota</taxon>
        <taxon>Alphaproteobacteria</taxon>
        <taxon>Acetobacterales</taxon>
        <taxon>Acetobacteraceae</taxon>
    </lineage>
</organism>
<proteinExistence type="inferred from homology"/>
<keyword evidence="4" id="KW-1185">Reference proteome</keyword>
<sequence length="265" mass="30313">MENTKVVACIDQSTYSAYVTDYAAWITNSIHKPLELFHIGDYPPLNAPTDTAQKTPRRKLLNIYYERALEKGVDPSLLQIHEEYGSFKEKVIRYEDNIDLLVMGRRGENTEKKHQDAIGKSIQKILRVLHKPVLTVAEEFKTPQNSMLAFSGSEISKRLVKHLAQEKYCLSIPLYLVMSGKPTNERQKELDWAHQILENAGYNVISSFILGGGTIEDTIIRTVQEQCIDILFMSAFENNSLYNLIFGSKTVDLLRYLNIPILHLH</sequence>
<dbReference type="SUPFAM" id="SSF52402">
    <property type="entry name" value="Adenine nucleotide alpha hydrolases-like"/>
    <property type="match status" value="2"/>
</dbReference>
<gene>
    <name evidence="3" type="ORF">HK18_06980</name>
</gene>
<comment type="caution">
    <text evidence="3">The sequence shown here is derived from an EMBL/GenBank/DDBJ whole genome shotgun (WGS) entry which is preliminary data.</text>
</comment>
<dbReference type="EMBL" id="JOPB01000005">
    <property type="protein sequence ID" value="OUI78630.1"/>
    <property type="molecule type" value="Genomic_DNA"/>
</dbReference>
<evidence type="ECO:0000313" key="4">
    <source>
        <dbReference type="Proteomes" id="UP000194946"/>
    </source>
</evidence>
<dbReference type="PANTHER" id="PTHR46268">
    <property type="entry name" value="STRESS RESPONSE PROTEIN NHAX"/>
    <property type="match status" value="1"/>
</dbReference>
<dbReference type="Gene3D" id="3.40.50.12370">
    <property type="match status" value="1"/>
</dbReference>
<reference evidence="4" key="1">
    <citation type="submission" date="2014-06" db="EMBL/GenBank/DDBJ databases">
        <authorList>
            <person name="Winans N.J."/>
            <person name="Newell P.D."/>
            <person name="Douglas A.E."/>
        </authorList>
    </citation>
    <scope>NUCLEOTIDE SEQUENCE [LARGE SCALE GENOMIC DNA]</scope>
    <source>
        <strain evidence="4">DmL_052</strain>
    </source>
</reference>
<dbReference type="CDD" id="cd00293">
    <property type="entry name" value="USP-like"/>
    <property type="match status" value="2"/>
</dbReference>
<dbReference type="Proteomes" id="UP000194946">
    <property type="component" value="Unassembled WGS sequence"/>
</dbReference>
<protein>
    <recommendedName>
        <fullName evidence="2">UspA domain-containing protein</fullName>
    </recommendedName>
</protein>
<feature type="domain" description="UspA" evidence="2">
    <location>
        <begin position="4"/>
        <end position="136"/>
    </location>
</feature>